<evidence type="ECO:0000256" key="1">
    <source>
        <dbReference type="SAM" id="Phobius"/>
    </source>
</evidence>
<feature type="non-terminal residue" evidence="3">
    <location>
        <position position="424"/>
    </location>
</feature>
<dbReference type="Proteomes" id="UP001177023">
    <property type="component" value="Unassembled WGS sequence"/>
</dbReference>
<name>A0AA36G616_9BILA</name>
<dbReference type="AlphaFoldDB" id="A0AA36G616"/>
<sequence length="424" mass="46813">MFEIEEQETVHYYAPVNDGVRVAEIYEDIFEKHPSVSLVIHILPFKDSIEYKWMKTLTARYGLIRQGILLENALNKFADLDREMVLGNVAQWIGREALKSSGLGKAAAMSEVSHDLTVKRIVDSNNDKDNAETQIPRFNQALVSQSGQLLHDLTKEKNVFSGAAGVRIMLCHALFGLLLFPLVAALRGRGSASVVLHFKGTRSSHSYPLTSHAAFTLWCSPEGPATIESALFQRKSDGRKHVPTVSEDGRNATWTLTHPSIADAGEWECKLETSGGHVVHPIPVYARPVAHPHGTETYSLIDDKENHLRGATVGIPLHASLNVTSTRSATFANNGTTVVIKDATEANAGVYSCQAKNEFRAGSVVVSSLLIVEKQVKVKGEFAWVVPLIAIIVIILLLLASIFICEFRRKRREQLLNQYEPAEE</sequence>
<keyword evidence="1" id="KW-0472">Membrane</keyword>
<feature type="domain" description="ZIG1/7 N-terminal" evidence="2">
    <location>
        <begin position="189"/>
        <end position="280"/>
    </location>
</feature>
<proteinExistence type="predicted"/>
<comment type="caution">
    <text evidence="3">The sequence shown here is derived from an EMBL/GenBank/DDBJ whole genome shotgun (WGS) entry which is preliminary data.</text>
</comment>
<organism evidence="3 4">
    <name type="scientific">Mesorhabditis spiculigera</name>
    <dbReference type="NCBI Taxonomy" id="96644"/>
    <lineage>
        <taxon>Eukaryota</taxon>
        <taxon>Metazoa</taxon>
        <taxon>Ecdysozoa</taxon>
        <taxon>Nematoda</taxon>
        <taxon>Chromadorea</taxon>
        <taxon>Rhabditida</taxon>
        <taxon>Rhabditina</taxon>
        <taxon>Rhabditomorpha</taxon>
        <taxon>Rhabditoidea</taxon>
        <taxon>Rhabditidae</taxon>
        <taxon>Mesorhabditinae</taxon>
        <taxon>Mesorhabditis</taxon>
    </lineage>
</organism>
<reference evidence="3" key="1">
    <citation type="submission" date="2023-06" db="EMBL/GenBank/DDBJ databases">
        <authorList>
            <person name="Delattre M."/>
        </authorList>
    </citation>
    <scope>NUCLEOTIDE SEQUENCE</scope>
    <source>
        <strain evidence="3">AF72</strain>
    </source>
</reference>
<keyword evidence="1" id="KW-1133">Transmembrane helix</keyword>
<keyword evidence="1" id="KW-0812">Transmembrane</keyword>
<dbReference type="SUPFAM" id="SSF48726">
    <property type="entry name" value="Immunoglobulin"/>
    <property type="match status" value="1"/>
</dbReference>
<dbReference type="CDD" id="cd00096">
    <property type="entry name" value="Ig"/>
    <property type="match status" value="1"/>
</dbReference>
<keyword evidence="4" id="KW-1185">Reference proteome</keyword>
<evidence type="ECO:0000259" key="2">
    <source>
        <dbReference type="Pfam" id="PF26428"/>
    </source>
</evidence>
<dbReference type="InterPro" id="IPR058814">
    <property type="entry name" value="ZIG1/7_N"/>
</dbReference>
<dbReference type="InterPro" id="IPR036179">
    <property type="entry name" value="Ig-like_dom_sf"/>
</dbReference>
<dbReference type="InterPro" id="IPR013783">
    <property type="entry name" value="Ig-like_fold"/>
</dbReference>
<evidence type="ECO:0000313" key="3">
    <source>
        <dbReference type="EMBL" id="CAJ0574127.1"/>
    </source>
</evidence>
<dbReference type="Pfam" id="PF26428">
    <property type="entry name" value="Zwei_Ig_N"/>
    <property type="match status" value="1"/>
</dbReference>
<gene>
    <name evidence="3" type="ORF">MSPICULIGERA_LOCUS12468</name>
</gene>
<protein>
    <recommendedName>
        <fullName evidence="2">ZIG1/7 N-terminal domain-containing protein</fullName>
    </recommendedName>
</protein>
<feature type="transmembrane region" description="Helical" evidence="1">
    <location>
        <begin position="382"/>
        <end position="405"/>
    </location>
</feature>
<evidence type="ECO:0000313" key="4">
    <source>
        <dbReference type="Proteomes" id="UP001177023"/>
    </source>
</evidence>
<dbReference type="EMBL" id="CATQJA010002626">
    <property type="protein sequence ID" value="CAJ0574127.1"/>
    <property type="molecule type" value="Genomic_DNA"/>
</dbReference>
<dbReference type="Gene3D" id="2.60.40.10">
    <property type="entry name" value="Immunoglobulins"/>
    <property type="match status" value="1"/>
</dbReference>
<accession>A0AA36G616</accession>